<evidence type="ECO:0000313" key="1">
    <source>
        <dbReference type="EMBL" id="KYQ55185.1"/>
    </source>
</evidence>
<dbReference type="AlphaFoldDB" id="A0A151X429"/>
<name>A0A151X429_9HYME</name>
<dbReference type="EMBL" id="KQ982548">
    <property type="protein sequence ID" value="KYQ55185.1"/>
    <property type="molecule type" value="Genomic_DNA"/>
</dbReference>
<gene>
    <name evidence="1" type="ORF">ALC60_05810</name>
</gene>
<dbReference type="Proteomes" id="UP000075809">
    <property type="component" value="Unassembled WGS sequence"/>
</dbReference>
<organism evidence="1 2">
    <name type="scientific">Mycetomoellerius zeteki</name>
    <dbReference type="NCBI Taxonomy" id="64791"/>
    <lineage>
        <taxon>Eukaryota</taxon>
        <taxon>Metazoa</taxon>
        <taxon>Ecdysozoa</taxon>
        <taxon>Arthropoda</taxon>
        <taxon>Hexapoda</taxon>
        <taxon>Insecta</taxon>
        <taxon>Pterygota</taxon>
        <taxon>Neoptera</taxon>
        <taxon>Endopterygota</taxon>
        <taxon>Hymenoptera</taxon>
        <taxon>Apocrita</taxon>
        <taxon>Aculeata</taxon>
        <taxon>Formicoidea</taxon>
        <taxon>Formicidae</taxon>
        <taxon>Myrmicinae</taxon>
        <taxon>Mycetomoellerius</taxon>
    </lineage>
</organism>
<evidence type="ECO:0000313" key="2">
    <source>
        <dbReference type="Proteomes" id="UP000075809"/>
    </source>
</evidence>
<reference evidence="1 2" key="1">
    <citation type="submission" date="2015-09" db="EMBL/GenBank/DDBJ databases">
        <title>Trachymyrmex zeteki WGS genome.</title>
        <authorList>
            <person name="Nygaard S."/>
            <person name="Hu H."/>
            <person name="Boomsma J."/>
            <person name="Zhang G."/>
        </authorList>
    </citation>
    <scope>NUCLEOTIDE SEQUENCE [LARGE SCALE GENOMIC DNA]</scope>
    <source>
        <strain evidence="1">Tzet28-1</strain>
        <tissue evidence="1">Whole body</tissue>
    </source>
</reference>
<proteinExistence type="predicted"/>
<sequence>MRISVRFAEFYDRASCHGKSYIGAASFKLLRCNSINYNNPLQNLRNILANVKRLFVGTCQRRERRMYNQLTKIKGRDGEAFIFHSTSSDNGRELKRSTELATFREYSVEVADLWRVVEISNNVDNEVKNSHRFVPLPHISHEAAKIKSK</sequence>
<accession>A0A151X429</accession>
<protein>
    <submittedName>
        <fullName evidence="1">Uncharacterized protein</fullName>
    </submittedName>
</protein>
<keyword evidence="2" id="KW-1185">Reference proteome</keyword>